<organism evidence="3 4">
    <name type="scientific">Rhodanobacter lycopersici</name>
    <dbReference type="NCBI Taxonomy" id="3162487"/>
    <lineage>
        <taxon>Bacteria</taxon>
        <taxon>Pseudomonadati</taxon>
        <taxon>Pseudomonadota</taxon>
        <taxon>Gammaproteobacteria</taxon>
        <taxon>Lysobacterales</taxon>
        <taxon>Rhodanobacteraceae</taxon>
        <taxon>Rhodanobacter</taxon>
    </lineage>
</organism>
<accession>A0ABV3QA14</accession>
<protein>
    <submittedName>
        <fullName evidence="3">DUF2147 domain-containing protein</fullName>
    </submittedName>
</protein>
<name>A0ABV3QA14_9GAMM</name>
<feature type="chain" id="PRO_5046475632" evidence="1">
    <location>
        <begin position="23"/>
        <end position="155"/>
    </location>
</feature>
<keyword evidence="1" id="KW-0732">Signal</keyword>
<dbReference type="PANTHER" id="PTHR36919">
    <property type="entry name" value="BLR1215 PROTEIN"/>
    <property type="match status" value="1"/>
</dbReference>
<comment type="caution">
    <text evidence="3">The sequence shown here is derived from an EMBL/GenBank/DDBJ whole genome shotgun (WGS) entry which is preliminary data.</text>
</comment>
<evidence type="ECO:0000313" key="4">
    <source>
        <dbReference type="Proteomes" id="UP001556220"/>
    </source>
</evidence>
<evidence type="ECO:0000256" key="1">
    <source>
        <dbReference type="SAM" id="SignalP"/>
    </source>
</evidence>
<dbReference type="InterPro" id="IPR019223">
    <property type="entry name" value="DUF2147"/>
</dbReference>
<sequence length="155" mass="16796">MKHAVRLTLAFGLLLGAGAVSAADTSTPVGTWKQVDDVTGKVKSIIQISDNNGELQGKVTQLLNRSPEDVARDGEHPKCIKCDGTRKDQPIEGMTIMWGVGKDGDVWDGGKILDPKNGKIYKVKLTLVDGGQKLDVHGYIGFALLGRSQVWERQQ</sequence>
<evidence type="ECO:0000313" key="3">
    <source>
        <dbReference type="EMBL" id="MEW9570683.1"/>
    </source>
</evidence>
<gene>
    <name evidence="3" type="ORF">ABQJ54_02890</name>
</gene>
<dbReference type="RefSeq" id="WP_367852759.1">
    <property type="nucleotide sequence ID" value="NZ_JBFOHK010000001.1"/>
</dbReference>
<dbReference type="EMBL" id="JBFOHK010000001">
    <property type="protein sequence ID" value="MEW9570683.1"/>
    <property type="molecule type" value="Genomic_DNA"/>
</dbReference>
<dbReference type="Pfam" id="PF09917">
    <property type="entry name" value="DUF2147"/>
    <property type="match status" value="1"/>
</dbReference>
<dbReference type="PANTHER" id="PTHR36919:SF3">
    <property type="entry name" value="BLL5882 PROTEIN"/>
    <property type="match status" value="1"/>
</dbReference>
<feature type="domain" description="DUF2147" evidence="2">
    <location>
        <begin position="30"/>
        <end position="153"/>
    </location>
</feature>
<dbReference type="Proteomes" id="UP001556220">
    <property type="component" value="Unassembled WGS sequence"/>
</dbReference>
<feature type="signal peptide" evidence="1">
    <location>
        <begin position="1"/>
        <end position="22"/>
    </location>
</feature>
<keyword evidence="4" id="KW-1185">Reference proteome</keyword>
<reference evidence="3 4" key="1">
    <citation type="submission" date="2024-06" db="EMBL/GenBank/DDBJ databases">
        <authorList>
            <person name="Woo H."/>
        </authorList>
    </citation>
    <scope>NUCLEOTIDE SEQUENCE [LARGE SCALE GENOMIC DNA]</scope>
    <source>
        <strain evidence="3 4">Si-c</strain>
    </source>
</reference>
<evidence type="ECO:0000259" key="2">
    <source>
        <dbReference type="Pfam" id="PF09917"/>
    </source>
</evidence>
<proteinExistence type="predicted"/>
<dbReference type="Gene3D" id="2.40.128.520">
    <property type="match status" value="1"/>
</dbReference>